<protein>
    <recommendedName>
        <fullName evidence="3">Tannase and feruloyl esterase</fullName>
    </recommendedName>
</protein>
<proteinExistence type="predicted"/>
<comment type="caution">
    <text evidence="1">The sequence shown here is derived from an EMBL/GenBank/DDBJ whole genome shotgun (WGS) entry which is preliminary data.</text>
</comment>
<sequence length="662" mass="71023">MTPSAVDPEFADPYLDVDEWREDPSPRRYLHGGFRGTETRFSIHLPPAERYEGRFFHYITPVPDSEHFSEGGTGEEDKVSFALESGAIFVETNGGGPSAADPFSGLDLTIGAYRANAAAARFVRETAVEAYGPHRVHGYAFGGSGGGFRTIGGAENTVGVWDGYVPYVIGSPMSIPNCFTARMHALRILRDRFDGIVDALEPGGSGDPFLGLDEEEAAALTEVTRMGFPLRSWFAHRTMGMHGLAVLYPGVRAMDPSYFDDFWSVPGHLGADGSPSLDRDRVQLPTRIVELLGAADLAAAGIDPGDRPGESTGAADDAWRGTSRTPVVAVRLAEAPSIDPGAAELVLGSGGSVGRRIVVTRVVGDVAVLGPAESRVLTGLAAGDEATLDNSGFLALQTYHRHQVPSAEFSVWDQFRNSGGEPLPPQRPLLVGPIFAAGAAGTVQSGRFDGRMIVVESLLDREAYPWQADWYRARVREHGGEDRLRVWMTDNALHGDFERQEHPLRTVSYLGQLHQALRDVSAWVEDGVEPPASTRYDVVDGQVVVPVDAVDRRGIQPTVTLTVDGGVRAEVRAGDEVVLAAVATTPGVGAVVAVEWDLDGSGEFATRTPVEPAATVRAELRTAFTDPGTSFPAVRVTAHRDARTDTPFARLQNVARARVVVV</sequence>
<name>A0A9X2DW01_9MICO</name>
<gene>
    <name evidence="1" type="ORF">NB037_03770</name>
</gene>
<organism evidence="1 2">
    <name type="scientific">Rathayibacter rubneri</name>
    <dbReference type="NCBI Taxonomy" id="2950106"/>
    <lineage>
        <taxon>Bacteria</taxon>
        <taxon>Bacillati</taxon>
        <taxon>Actinomycetota</taxon>
        <taxon>Actinomycetes</taxon>
        <taxon>Micrococcales</taxon>
        <taxon>Microbacteriaceae</taxon>
        <taxon>Rathayibacter</taxon>
    </lineage>
</organism>
<evidence type="ECO:0000313" key="2">
    <source>
        <dbReference type="Proteomes" id="UP001155240"/>
    </source>
</evidence>
<evidence type="ECO:0008006" key="3">
    <source>
        <dbReference type="Google" id="ProtNLM"/>
    </source>
</evidence>
<reference evidence="1" key="1">
    <citation type="submission" date="2022-06" db="EMBL/GenBank/DDBJ databases">
        <title>Whole genome shotgun sequencing (WGS) of Rathayibacter sp. ZW T2_19, isolated from stored onions (Allium cepa).</title>
        <authorList>
            <person name="Stoll D.A."/>
            <person name="Huch M."/>
        </authorList>
    </citation>
    <scope>NUCLEOTIDE SEQUENCE</scope>
    <source>
        <strain evidence="1">ZW T2_19</strain>
    </source>
</reference>
<dbReference type="RefSeq" id="WP_251943819.1">
    <property type="nucleotide sequence ID" value="NZ_JAMRYM010000007.1"/>
</dbReference>
<dbReference type="AlphaFoldDB" id="A0A9X2DW01"/>
<dbReference type="Proteomes" id="UP001155240">
    <property type="component" value="Unassembled WGS sequence"/>
</dbReference>
<keyword evidence="2" id="KW-1185">Reference proteome</keyword>
<dbReference type="EMBL" id="JAMRYM010000007">
    <property type="protein sequence ID" value="MCM6761529.1"/>
    <property type="molecule type" value="Genomic_DNA"/>
</dbReference>
<accession>A0A9X2DW01</accession>
<evidence type="ECO:0000313" key="1">
    <source>
        <dbReference type="EMBL" id="MCM6761529.1"/>
    </source>
</evidence>